<name>A0A5B8VY94_9SPHI</name>
<dbReference type="Proteomes" id="UP000321362">
    <property type="component" value="Chromosome"/>
</dbReference>
<dbReference type="Gene3D" id="3.30.530.20">
    <property type="match status" value="1"/>
</dbReference>
<evidence type="ECO:0000313" key="4">
    <source>
        <dbReference type="Proteomes" id="UP000321362"/>
    </source>
</evidence>
<dbReference type="InterPro" id="IPR023393">
    <property type="entry name" value="START-like_dom_sf"/>
</dbReference>
<evidence type="ECO:0000259" key="2">
    <source>
        <dbReference type="Pfam" id="PF08327"/>
    </source>
</evidence>
<gene>
    <name evidence="3" type="ORF">FSB76_09790</name>
</gene>
<accession>A0A5B8VY94</accession>
<evidence type="ECO:0000313" key="3">
    <source>
        <dbReference type="EMBL" id="QEC76221.1"/>
    </source>
</evidence>
<dbReference type="AlphaFoldDB" id="A0A5B8VY94"/>
<dbReference type="EMBL" id="CP042437">
    <property type="protein sequence ID" value="QEC76221.1"/>
    <property type="molecule type" value="Genomic_DNA"/>
</dbReference>
<sequence>MESLTFNIDINASPQKVWDVLFTDANYPKWTTVFCEGSHAVTDWKEGSKALFLDHKSSGMVGLIDKVIPNEFLAIKGIGEIVKGVENYDSSGAKVCRGSLEEYTLKNNNGKTLLTIQLSGGNFPKDIIEFFKDVWPKALDIVKTIAEAE</sequence>
<dbReference type="CDD" id="cd07814">
    <property type="entry name" value="SRPBCC_CalC_Aha1-like"/>
    <property type="match status" value="1"/>
</dbReference>
<dbReference type="SUPFAM" id="SSF55961">
    <property type="entry name" value="Bet v1-like"/>
    <property type="match status" value="1"/>
</dbReference>
<dbReference type="Pfam" id="PF08327">
    <property type="entry name" value="AHSA1"/>
    <property type="match status" value="1"/>
</dbReference>
<proteinExistence type="inferred from homology"/>
<keyword evidence="4" id="KW-1185">Reference proteome</keyword>
<dbReference type="RefSeq" id="WP_147053398.1">
    <property type="nucleotide sequence ID" value="NZ_CP042437.1"/>
</dbReference>
<dbReference type="OrthoDB" id="384974at2"/>
<organism evidence="3 4">
    <name type="scientific">Mucilaginibacter ginsenosidivorax</name>
    <dbReference type="NCBI Taxonomy" id="862126"/>
    <lineage>
        <taxon>Bacteria</taxon>
        <taxon>Pseudomonadati</taxon>
        <taxon>Bacteroidota</taxon>
        <taxon>Sphingobacteriia</taxon>
        <taxon>Sphingobacteriales</taxon>
        <taxon>Sphingobacteriaceae</taxon>
        <taxon>Mucilaginibacter</taxon>
    </lineage>
</organism>
<comment type="similarity">
    <text evidence="1">Belongs to the AHA1 family.</text>
</comment>
<evidence type="ECO:0000256" key="1">
    <source>
        <dbReference type="ARBA" id="ARBA00006817"/>
    </source>
</evidence>
<feature type="domain" description="Activator of Hsp90 ATPase homologue 1/2-like C-terminal" evidence="2">
    <location>
        <begin position="11"/>
        <end position="145"/>
    </location>
</feature>
<reference evidence="3 4" key="1">
    <citation type="journal article" date="2013" name="J. Microbiol.">
        <title>Mucilaginibacter ginsenosidivorax sp. nov., with ginsenoside converting activity isolated from sediment.</title>
        <authorList>
            <person name="Kim J.K."/>
            <person name="Choi T.E."/>
            <person name="Liu Q.M."/>
            <person name="Park H.Y."/>
            <person name="Yi T.H."/>
            <person name="Yoon M.H."/>
            <person name="Kim S.C."/>
            <person name="Im W.T."/>
        </authorList>
    </citation>
    <scope>NUCLEOTIDE SEQUENCE [LARGE SCALE GENOMIC DNA]</scope>
    <source>
        <strain evidence="3 4">KHI28</strain>
    </source>
</reference>
<dbReference type="InterPro" id="IPR013538">
    <property type="entry name" value="ASHA1/2-like_C"/>
</dbReference>
<protein>
    <submittedName>
        <fullName evidence="3">SRPBCC domain-containing protein</fullName>
    </submittedName>
</protein>
<dbReference type="KEGG" id="mgk:FSB76_09790"/>